<dbReference type="HOGENOM" id="CLU_096415_0_0_6"/>
<gene>
    <name evidence="1" type="ORF">Z042_23100</name>
</gene>
<dbReference type="KEGG" id="sfo:Z042_23100"/>
<name>W0LEK8_9GAMM</name>
<evidence type="ECO:0000313" key="2">
    <source>
        <dbReference type="Proteomes" id="UP000019030"/>
    </source>
</evidence>
<dbReference type="Pfam" id="PF07105">
    <property type="entry name" value="DUF1367"/>
    <property type="match status" value="1"/>
</dbReference>
<dbReference type="RefSeq" id="WP_024910285.1">
    <property type="nucleotide sequence ID" value="NZ_CP007044.2"/>
</dbReference>
<reference evidence="1 2" key="1">
    <citation type="submission" date="2014-01" db="EMBL/GenBank/DDBJ databases">
        <title>Isolation of Serratia multitudinisentens RB-25 from Ex-Landfill site.</title>
        <authorList>
            <person name="Robson E.H.J."/>
        </authorList>
    </citation>
    <scope>NUCLEOTIDE SEQUENCE [LARGE SCALE GENOMIC DNA]</scope>
    <source>
        <strain evidence="1 2">RB-25</strain>
    </source>
</reference>
<proteinExistence type="predicted"/>
<dbReference type="STRING" id="1441930.Z042_23100"/>
<keyword evidence="2" id="KW-1185">Reference proteome</keyword>
<reference evidence="1 2" key="2">
    <citation type="submission" date="2015-03" db="EMBL/GenBank/DDBJ databases">
        <authorList>
            <person name="Chan K.-G."/>
        </authorList>
    </citation>
    <scope>NUCLEOTIDE SEQUENCE [LARGE SCALE GENOMIC DNA]</scope>
    <source>
        <strain evidence="1 2">RB-25</strain>
    </source>
</reference>
<accession>W0LEK8</accession>
<evidence type="ECO:0008006" key="3">
    <source>
        <dbReference type="Google" id="ProtNLM"/>
    </source>
</evidence>
<dbReference type="OrthoDB" id="1442247at2"/>
<dbReference type="eggNOG" id="ENOG502ZAF4">
    <property type="taxonomic scope" value="Bacteria"/>
</dbReference>
<sequence>MTAAPRTKSLRKQKTEALGVLLPGGGIKYATDHDRNVMKGMPVGTPISMSPIGDRRNLKHHRKFWKLIELGMDYWEPEWAFVSDSERWIAIEAANKTAKMMAEMAGDPSLYENVTKQIADRSAEETLNRMATRRKSRFDAELIKTEEAYLNRVMIKAGFYDLIPNPDGGTLKQRWSIAFANMDQGKFDAVYRGVAGVIWNETLQQHFADEHEMEQAVNRLMEY</sequence>
<dbReference type="InterPro" id="IPR009797">
    <property type="entry name" value="DUF1367"/>
</dbReference>
<dbReference type="Proteomes" id="UP000019030">
    <property type="component" value="Chromosome"/>
</dbReference>
<dbReference type="EMBL" id="CP007044">
    <property type="protein sequence ID" value="AHG22176.1"/>
    <property type="molecule type" value="Genomic_DNA"/>
</dbReference>
<dbReference type="AlphaFoldDB" id="W0LEK8"/>
<organism evidence="1 2">
    <name type="scientific">Chania multitudinisentens RB-25</name>
    <dbReference type="NCBI Taxonomy" id="1441930"/>
    <lineage>
        <taxon>Bacteria</taxon>
        <taxon>Pseudomonadati</taxon>
        <taxon>Pseudomonadota</taxon>
        <taxon>Gammaproteobacteria</taxon>
        <taxon>Enterobacterales</taxon>
        <taxon>Yersiniaceae</taxon>
        <taxon>Chania</taxon>
    </lineage>
</organism>
<evidence type="ECO:0000313" key="1">
    <source>
        <dbReference type="EMBL" id="AHG22176.1"/>
    </source>
</evidence>
<protein>
    <recommendedName>
        <fullName evidence="3">DUF1367 family protein</fullName>
    </recommendedName>
</protein>
<dbReference type="PATRIC" id="fig|1441930.4.peg.4569"/>